<dbReference type="GeneID" id="84578205"/>
<feature type="transmembrane region" description="Helical" evidence="1">
    <location>
        <begin position="154"/>
        <end position="177"/>
    </location>
</feature>
<feature type="transmembrane region" description="Helical" evidence="1">
    <location>
        <begin position="113"/>
        <end position="133"/>
    </location>
</feature>
<dbReference type="NCBIfam" id="TIGR02185">
    <property type="entry name" value="Trep_Strep"/>
    <property type="match status" value="1"/>
</dbReference>
<dbReference type="Pfam" id="PF09605">
    <property type="entry name" value="Trep_Strep"/>
    <property type="match status" value="1"/>
</dbReference>
<evidence type="ECO:0000313" key="2">
    <source>
        <dbReference type="EMBL" id="OXZ36830.1"/>
    </source>
</evidence>
<dbReference type="EMBL" id="NDYI01000023">
    <property type="protein sequence ID" value="OXZ36830.1"/>
    <property type="molecule type" value="Genomic_DNA"/>
</dbReference>
<feature type="transmembrane region" description="Helical" evidence="1">
    <location>
        <begin position="38"/>
        <end position="56"/>
    </location>
</feature>
<dbReference type="RefSeq" id="WP_094202952.1">
    <property type="nucleotide sequence ID" value="NZ_JAWGYX010000023.1"/>
</dbReference>
<name>A0A233VWS6_FINMA</name>
<comment type="caution">
    <text evidence="2">The sequence shown here is derived from an EMBL/GenBank/DDBJ whole genome shotgun (WGS) entry which is preliminary data.</text>
</comment>
<keyword evidence="1" id="KW-1133">Transmembrane helix</keyword>
<evidence type="ECO:0000313" key="3">
    <source>
        <dbReference type="Proteomes" id="UP000215361"/>
    </source>
</evidence>
<feature type="transmembrane region" description="Helical" evidence="1">
    <location>
        <begin position="68"/>
        <end position="93"/>
    </location>
</feature>
<dbReference type="Proteomes" id="UP000215361">
    <property type="component" value="Unassembled WGS sequence"/>
</dbReference>
<proteinExistence type="predicted"/>
<gene>
    <name evidence="2" type="ORF">B9N56_07730</name>
</gene>
<protein>
    <submittedName>
        <fullName evidence="2">Uncharacterized protein</fullName>
    </submittedName>
</protein>
<feature type="transmembrane region" description="Helical" evidence="1">
    <location>
        <begin position="12"/>
        <end position="32"/>
    </location>
</feature>
<dbReference type="AlphaFoldDB" id="A0A233VWS6"/>
<dbReference type="InterPro" id="IPR011733">
    <property type="entry name" value="CHP02185_IM"/>
</dbReference>
<keyword evidence="1" id="KW-0472">Membrane</keyword>
<evidence type="ECO:0000256" key="1">
    <source>
        <dbReference type="SAM" id="Phobius"/>
    </source>
</evidence>
<sequence>MNKNKLKAKDIITVTLLSLCNILIFSIGTFMYATPITILLTPVLYSLLQGIVFYVIGVKVKKRGAFFIYSLIQGVIAFYPPYILMFVISGLIAEFLLYKKGYGNLKVIGISYVIQQTLASIGSVIYPYTIALNKTIGAMKEKELASNITAAGKMISSWGTLILLALVIVSAIAGAYIGSKVVRKHILEKEANS</sequence>
<keyword evidence="1" id="KW-0812">Transmembrane</keyword>
<reference evidence="3" key="1">
    <citation type="submission" date="2017-04" db="EMBL/GenBank/DDBJ databases">
        <title>Finegoldia magna isolated from orthopedic joint implant-associated infections.</title>
        <authorList>
            <person name="Bjorklund S."/>
            <person name="Bruggemann H."/>
            <person name="Jensen A."/>
            <person name="Hellmark B."/>
            <person name="Soderquist B."/>
        </authorList>
    </citation>
    <scope>NUCLEOTIDE SEQUENCE [LARGE SCALE GENOMIC DNA]</scope>
    <source>
        <strain evidence="3">08T492</strain>
    </source>
</reference>
<accession>A0A233VWS6</accession>
<organism evidence="2 3">
    <name type="scientific">Finegoldia magna</name>
    <name type="common">Peptostreptococcus magnus</name>
    <dbReference type="NCBI Taxonomy" id="1260"/>
    <lineage>
        <taxon>Bacteria</taxon>
        <taxon>Bacillati</taxon>
        <taxon>Bacillota</taxon>
        <taxon>Tissierellia</taxon>
        <taxon>Tissierellales</taxon>
        <taxon>Peptoniphilaceae</taxon>
        <taxon>Finegoldia</taxon>
    </lineage>
</organism>